<feature type="chain" id="PRO_5035813390" description="Secreted protein" evidence="2">
    <location>
        <begin position="23"/>
        <end position="90"/>
    </location>
</feature>
<dbReference type="Proteomes" id="UP000005237">
    <property type="component" value="Unassembled WGS sequence"/>
</dbReference>
<sequence>MQFTRLVFILLATVFFLVASSSEVVPSSSSVQQNGAALPSLPLPPPTQQGQNGTVLELPRGNESEPNGAPQEGGNKTGGVIDWIKSKVGK</sequence>
<dbReference type="AlphaFoldDB" id="A0A8R1IK99"/>
<proteinExistence type="predicted"/>
<reference evidence="4" key="1">
    <citation type="submission" date="2010-08" db="EMBL/GenBank/DDBJ databases">
        <authorList>
            <consortium name="Caenorhabditis japonica Sequencing Consortium"/>
            <person name="Wilson R.K."/>
        </authorList>
    </citation>
    <scope>NUCLEOTIDE SEQUENCE [LARGE SCALE GENOMIC DNA]</scope>
    <source>
        <strain evidence="4">DF5081</strain>
    </source>
</reference>
<evidence type="ECO:0000256" key="2">
    <source>
        <dbReference type="SAM" id="SignalP"/>
    </source>
</evidence>
<reference evidence="3" key="2">
    <citation type="submission" date="2022-06" db="UniProtKB">
        <authorList>
            <consortium name="EnsemblMetazoa"/>
        </authorList>
    </citation>
    <scope>IDENTIFICATION</scope>
    <source>
        <strain evidence="3">DF5081</strain>
    </source>
</reference>
<evidence type="ECO:0000313" key="3">
    <source>
        <dbReference type="EnsemblMetazoa" id="CJA38106.1"/>
    </source>
</evidence>
<keyword evidence="2" id="KW-0732">Signal</keyword>
<name>A0A8R1IK99_CAEJA</name>
<organism evidence="3 4">
    <name type="scientific">Caenorhabditis japonica</name>
    <dbReference type="NCBI Taxonomy" id="281687"/>
    <lineage>
        <taxon>Eukaryota</taxon>
        <taxon>Metazoa</taxon>
        <taxon>Ecdysozoa</taxon>
        <taxon>Nematoda</taxon>
        <taxon>Chromadorea</taxon>
        <taxon>Rhabditida</taxon>
        <taxon>Rhabditina</taxon>
        <taxon>Rhabditomorpha</taxon>
        <taxon>Rhabditoidea</taxon>
        <taxon>Rhabditidae</taxon>
        <taxon>Peloderinae</taxon>
        <taxon>Caenorhabditis</taxon>
    </lineage>
</organism>
<evidence type="ECO:0000256" key="1">
    <source>
        <dbReference type="SAM" id="MobiDB-lite"/>
    </source>
</evidence>
<accession>A0A8R1IK99</accession>
<evidence type="ECO:0000313" key="4">
    <source>
        <dbReference type="Proteomes" id="UP000005237"/>
    </source>
</evidence>
<keyword evidence="4" id="KW-1185">Reference proteome</keyword>
<feature type="region of interest" description="Disordered" evidence="1">
    <location>
        <begin position="28"/>
        <end position="90"/>
    </location>
</feature>
<dbReference type="EnsemblMetazoa" id="CJA38106.1">
    <property type="protein sequence ID" value="CJA38106.1"/>
    <property type="gene ID" value="WBGene00213953"/>
</dbReference>
<evidence type="ECO:0008006" key="5">
    <source>
        <dbReference type="Google" id="ProtNLM"/>
    </source>
</evidence>
<feature type="signal peptide" evidence="2">
    <location>
        <begin position="1"/>
        <end position="22"/>
    </location>
</feature>
<protein>
    <recommendedName>
        <fullName evidence="5">Secreted protein</fullName>
    </recommendedName>
</protein>